<accession>D8J970</accession>
<reference evidence="2 3" key="1">
    <citation type="journal article" date="2010" name="J. Bacteriol.">
        <title>Complete genome sequence of Halalkalicoccus jeotgali B3(T), an extremely halophilic archaeon.</title>
        <authorList>
            <person name="Roh S.W."/>
            <person name="Nam Y.D."/>
            <person name="Nam S.H."/>
            <person name="Choi S.H."/>
            <person name="Park H.S."/>
            <person name="Bae J.W."/>
        </authorList>
    </citation>
    <scope>NUCLEOTIDE SEQUENCE [LARGE SCALE GENOMIC DNA]</scope>
    <source>
        <strain evidence="3">DSM 18796 / CECT 7217 / JCM 14584 / KCTC 4019 / B3</strain>
    </source>
</reference>
<evidence type="ECO:0000313" key="2">
    <source>
        <dbReference type="EMBL" id="ADJ16339.1"/>
    </source>
</evidence>
<evidence type="ECO:0000313" key="3">
    <source>
        <dbReference type="Proteomes" id="UP000000390"/>
    </source>
</evidence>
<protein>
    <submittedName>
        <fullName evidence="2">Uncharacterized protein</fullName>
    </submittedName>
</protein>
<dbReference type="Proteomes" id="UP000000390">
    <property type="component" value="Chromosome"/>
</dbReference>
<gene>
    <name evidence="2" type="ordered locus">HacjB3_14800</name>
</gene>
<proteinExistence type="predicted"/>
<dbReference type="HOGENOM" id="CLU_3003023_0_0_2"/>
<name>D8J970_HALJB</name>
<dbReference type="EMBL" id="CP002062">
    <property type="protein sequence ID" value="ADJ16339.1"/>
    <property type="molecule type" value="Genomic_DNA"/>
</dbReference>
<dbReference type="AlphaFoldDB" id="D8J970"/>
<organism evidence="2 3">
    <name type="scientific">Halalkalicoccus jeotgali (strain DSM 18796 / CECT 7217 / JCM 14584 / KCTC 4019 / B3)</name>
    <dbReference type="NCBI Taxonomy" id="795797"/>
    <lineage>
        <taxon>Archaea</taxon>
        <taxon>Methanobacteriati</taxon>
        <taxon>Methanobacteriota</taxon>
        <taxon>Stenosarchaea group</taxon>
        <taxon>Halobacteria</taxon>
        <taxon>Halobacteriales</taxon>
        <taxon>Halococcaceae</taxon>
        <taxon>Halalkalicoccus</taxon>
    </lineage>
</organism>
<feature type="compositionally biased region" description="Low complexity" evidence="1">
    <location>
        <begin position="34"/>
        <end position="56"/>
    </location>
</feature>
<dbReference type="KEGG" id="hje:HacjB3_14800"/>
<evidence type="ECO:0000256" key="1">
    <source>
        <dbReference type="SAM" id="MobiDB-lite"/>
    </source>
</evidence>
<sequence length="56" mass="5479">MGSFVHAGRAHSGEKSAAIGTVLAGSVFAAQGKTSTVARSVSSTATSSPLSARRSS</sequence>
<feature type="region of interest" description="Disordered" evidence="1">
    <location>
        <begin position="33"/>
        <end position="56"/>
    </location>
</feature>